<dbReference type="PROSITE" id="PS51832">
    <property type="entry name" value="HD_GYP"/>
    <property type="match status" value="1"/>
</dbReference>
<comment type="caution">
    <text evidence="2">The sequence shown here is derived from an EMBL/GenBank/DDBJ whole genome shotgun (WGS) entry which is preliminary data.</text>
</comment>
<dbReference type="PANTHER" id="PTHR43155">
    <property type="entry name" value="CYCLIC DI-GMP PHOSPHODIESTERASE PA4108-RELATED"/>
    <property type="match status" value="1"/>
</dbReference>
<dbReference type="Pfam" id="PF13487">
    <property type="entry name" value="HD_5"/>
    <property type="match status" value="1"/>
</dbReference>
<dbReference type="InterPro" id="IPR037522">
    <property type="entry name" value="HD_GYP_dom"/>
</dbReference>
<dbReference type="EMBL" id="JAGGLI010000010">
    <property type="protein sequence ID" value="MBP2027337.1"/>
    <property type="molecule type" value="Genomic_DNA"/>
</dbReference>
<evidence type="ECO:0000313" key="2">
    <source>
        <dbReference type="EMBL" id="MBP2027337.1"/>
    </source>
</evidence>
<feature type="domain" description="HD-GYP" evidence="1">
    <location>
        <begin position="92"/>
        <end position="298"/>
    </location>
</feature>
<name>A0ABS4KHT9_9FIRM</name>
<protein>
    <submittedName>
        <fullName evidence="2">HD-GYP domain-containing protein (C-di-GMP phosphodiesterase class II)</fullName>
    </submittedName>
</protein>
<dbReference type="Gene3D" id="1.10.3210.10">
    <property type="entry name" value="Hypothetical protein af1432"/>
    <property type="match status" value="2"/>
</dbReference>
<sequence>MRISIKELQKGMIINADIFSKKGALLLYKGFKVENPELVSIVLKRNEISEIEIREEETSKGEIEIVESEDLKERIEHEVNLFKEEFSEVIESLKGEVLAFKESKDISSITDLEKGAEIAKEHENSVLTILQLVEEIKRENKDEYSNMLETSLISYSLGKWLGFNENELKEICEASLLSSILAYVGFDKELKIKEMLSGLENISEDVLEGALSSHERTDGSGYPKGLTKDDIHPYARVIGVAEVYQLLTTENELRKKLSAFEAVKLMEREYITKLDVKTLYVFLHRIGSKFIGSSVKLSDGNSGEIVFVPENEVSMPYIKLKDGKVINLQSDEHKDKIIIEIF</sequence>
<reference evidence="2 3" key="1">
    <citation type="submission" date="2021-03" db="EMBL/GenBank/DDBJ databases">
        <title>Genomic Encyclopedia of Type Strains, Phase IV (KMG-IV): sequencing the most valuable type-strain genomes for metagenomic binning, comparative biology and taxonomic classification.</title>
        <authorList>
            <person name="Goeker M."/>
        </authorList>
    </citation>
    <scope>NUCLEOTIDE SEQUENCE [LARGE SCALE GENOMIC DNA]</scope>
    <source>
        <strain evidence="2 3">DSM 27512</strain>
    </source>
</reference>
<evidence type="ECO:0000313" key="3">
    <source>
        <dbReference type="Proteomes" id="UP001314903"/>
    </source>
</evidence>
<dbReference type="RefSeq" id="WP_209660342.1">
    <property type="nucleotide sequence ID" value="NZ_JAGGLI010000010.1"/>
</dbReference>
<dbReference type="SUPFAM" id="SSF109604">
    <property type="entry name" value="HD-domain/PDEase-like"/>
    <property type="match status" value="1"/>
</dbReference>
<keyword evidence="3" id="KW-1185">Reference proteome</keyword>
<dbReference type="Proteomes" id="UP001314903">
    <property type="component" value="Unassembled WGS sequence"/>
</dbReference>
<accession>A0ABS4KHT9</accession>
<organism evidence="2 3">
    <name type="scientific">Acetoanaerobium pronyense</name>
    <dbReference type="NCBI Taxonomy" id="1482736"/>
    <lineage>
        <taxon>Bacteria</taxon>
        <taxon>Bacillati</taxon>
        <taxon>Bacillota</taxon>
        <taxon>Clostridia</taxon>
        <taxon>Peptostreptococcales</taxon>
        <taxon>Filifactoraceae</taxon>
        <taxon>Acetoanaerobium</taxon>
    </lineage>
</organism>
<gene>
    <name evidence="2" type="ORF">J2Z35_001131</name>
</gene>
<evidence type="ECO:0000259" key="1">
    <source>
        <dbReference type="PROSITE" id="PS51832"/>
    </source>
</evidence>
<dbReference type="PANTHER" id="PTHR43155:SF2">
    <property type="entry name" value="CYCLIC DI-GMP PHOSPHODIESTERASE PA4108"/>
    <property type="match status" value="1"/>
</dbReference>
<proteinExistence type="predicted"/>